<dbReference type="UniPathway" id="UPA00148"/>
<keyword evidence="2" id="KW-0169">Cobalamin biosynthesis</keyword>
<dbReference type="InterPro" id="IPR003723">
    <property type="entry name" value="Precorrin-6x_reduct"/>
</dbReference>
<protein>
    <submittedName>
        <fullName evidence="4">Cobalt-precorrin-6A reductase</fullName>
    </submittedName>
</protein>
<reference evidence="5" key="1">
    <citation type="submission" date="2018-06" db="EMBL/GenBank/DDBJ databases">
        <title>Aestuariibacter litoralis strain KCTC 52945T.</title>
        <authorList>
            <person name="Li X."/>
            <person name="Salam N."/>
            <person name="Li J.-L."/>
            <person name="Chen Y.-M."/>
            <person name="Yang Z.-W."/>
            <person name="Zhang L.-Y."/>
            <person name="Han M.-X."/>
            <person name="Xiao M."/>
            <person name="Li W.-J."/>
        </authorList>
    </citation>
    <scope>NUCLEOTIDE SEQUENCE [LARGE SCALE GENOMIC DNA]</scope>
    <source>
        <strain evidence="5">KCTC 52945</strain>
    </source>
</reference>
<organism evidence="4 5">
    <name type="scientific">Aestuariivirga litoralis</name>
    <dbReference type="NCBI Taxonomy" id="2650924"/>
    <lineage>
        <taxon>Bacteria</taxon>
        <taxon>Pseudomonadati</taxon>
        <taxon>Pseudomonadota</taxon>
        <taxon>Alphaproteobacteria</taxon>
        <taxon>Hyphomicrobiales</taxon>
        <taxon>Aestuariivirgaceae</taxon>
        <taxon>Aestuariivirga</taxon>
    </lineage>
</organism>
<name>A0A2W2BTM3_9HYPH</name>
<keyword evidence="5" id="KW-1185">Reference proteome</keyword>
<dbReference type="Pfam" id="PF02571">
    <property type="entry name" value="CbiJ"/>
    <property type="match status" value="1"/>
</dbReference>
<proteinExistence type="predicted"/>
<sequence>MPRDRLLILGGTRDAREIADVLVASGRNVVTSLAGVTAQPLLPAGEVRVGGFGGVAGLKSYLETAQIALVIDATHPFAARMSAQAVAACDDCRVPLLRFERPPWTARAGDDWRIVDSATQAASVLPRGARVLLTTGRKDLDPFFARSDISGIARMIEEPPLNPPSNWKILRERPPFTVPDEMALISDNAITHLVTKNAGGRATEAKLHAARELRIPVVMIARPVKPDAPCVAAMDNLLAVVEGVLCP</sequence>
<accession>A0A2W2BTM3</accession>
<evidence type="ECO:0000313" key="4">
    <source>
        <dbReference type="EMBL" id="PZF76796.1"/>
    </source>
</evidence>
<dbReference type="GO" id="GO:0016994">
    <property type="term" value="F:precorrin-6A reductase activity"/>
    <property type="evidence" value="ECO:0007669"/>
    <property type="project" value="InterPro"/>
</dbReference>
<comment type="caution">
    <text evidence="4">The sequence shown here is derived from an EMBL/GenBank/DDBJ whole genome shotgun (WGS) entry which is preliminary data.</text>
</comment>
<dbReference type="NCBIfam" id="NF005968">
    <property type="entry name" value="PRK08057.1-2"/>
    <property type="match status" value="1"/>
</dbReference>
<dbReference type="PANTHER" id="PTHR36925">
    <property type="entry name" value="COBALT-PRECORRIN-6A REDUCTASE"/>
    <property type="match status" value="1"/>
</dbReference>
<dbReference type="NCBIfam" id="TIGR00715">
    <property type="entry name" value="precor6x_red"/>
    <property type="match status" value="1"/>
</dbReference>
<keyword evidence="3" id="KW-0560">Oxidoreductase</keyword>
<dbReference type="PANTHER" id="PTHR36925:SF1">
    <property type="entry name" value="COBALT-PRECORRIN-6A REDUCTASE"/>
    <property type="match status" value="1"/>
</dbReference>
<evidence type="ECO:0000256" key="3">
    <source>
        <dbReference type="ARBA" id="ARBA00023002"/>
    </source>
</evidence>
<comment type="pathway">
    <text evidence="1">Cofactor biosynthesis; adenosylcobalamin biosynthesis.</text>
</comment>
<dbReference type="RefSeq" id="WP_111198271.1">
    <property type="nucleotide sequence ID" value="NZ_QKVK01000004.1"/>
</dbReference>
<dbReference type="AlphaFoldDB" id="A0A2W2BTM3"/>
<dbReference type="Proteomes" id="UP000248795">
    <property type="component" value="Unassembled WGS sequence"/>
</dbReference>
<dbReference type="GO" id="GO:0009236">
    <property type="term" value="P:cobalamin biosynthetic process"/>
    <property type="evidence" value="ECO:0007669"/>
    <property type="project" value="UniProtKB-UniPathway"/>
</dbReference>
<dbReference type="PROSITE" id="PS51014">
    <property type="entry name" value="COBK_CBIJ"/>
    <property type="match status" value="1"/>
</dbReference>
<gene>
    <name evidence="4" type="ORF">DK847_10000</name>
</gene>
<evidence type="ECO:0000256" key="1">
    <source>
        <dbReference type="ARBA" id="ARBA00004953"/>
    </source>
</evidence>
<evidence type="ECO:0000313" key="5">
    <source>
        <dbReference type="Proteomes" id="UP000248795"/>
    </source>
</evidence>
<evidence type="ECO:0000256" key="2">
    <source>
        <dbReference type="ARBA" id="ARBA00022573"/>
    </source>
</evidence>
<dbReference type="EMBL" id="QKVK01000004">
    <property type="protein sequence ID" value="PZF76796.1"/>
    <property type="molecule type" value="Genomic_DNA"/>
</dbReference>